<dbReference type="Gene3D" id="3.30.70.20">
    <property type="match status" value="1"/>
</dbReference>
<dbReference type="InterPro" id="IPR017896">
    <property type="entry name" value="4Fe4S_Fe-S-bd"/>
</dbReference>
<name>A0A855X3M5_9BACT</name>
<evidence type="ECO:0000313" key="5">
    <source>
        <dbReference type="EMBL" id="PWB70054.1"/>
    </source>
</evidence>
<dbReference type="PROSITE" id="PS00198">
    <property type="entry name" value="4FE4S_FER_1"/>
    <property type="match status" value="1"/>
</dbReference>
<keyword evidence="2" id="KW-0408">Iron</keyword>
<evidence type="ECO:0000256" key="1">
    <source>
        <dbReference type="ARBA" id="ARBA00022723"/>
    </source>
</evidence>
<dbReference type="SUPFAM" id="SSF54862">
    <property type="entry name" value="4Fe-4S ferredoxins"/>
    <property type="match status" value="1"/>
</dbReference>
<reference evidence="5 6" key="1">
    <citation type="journal article" date="2018" name="ISME J.">
        <title>A methanotrophic archaeon couples anaerobic oxidation of methane to Fe(III) reduction.</title>
        <authorList>
            <person name="Cai C."/>
            <person name="Leu A.O."/>
            <person name="Xie G.J."/>
            <person name="Guo J."/>
            <person name="Feng Y."/>
            <person name="Zhao J.X."/>
            <person name="Tyson G.W."/>
            <person name="Yuan Z."/>
            <person name="Hu S."/>
        </authorList>
    </citation>
    <scope>NUCLEOTIDE SEQUENCE [LARGE SCALE GENOMIC DNA]</scope>
    <source>
        <strain evidence="5">FeB_12</strain>
    </source>
</reference>
<gene>
    <name evidence="5" type="ORF">C3F09_09745</name>
</gene>
<proteinExistence type="predicted"/>
<comment type="caution">
    <text evidence="5">The sequence shown here is derived from an EMBL/GenBank/DDBJ whole genome shotgun (WGS) entry which is preliminary data.</text>
</comment>
<protein>
    <submittedName>
        <fullName evidence="5">4Fe-4S ferredoxin</fullName>
    </submittedName>
</protein>
<dbReference type="Pfam" id="PF00037">
    <property type="entry name" value="Fer4"/>
    <property type="match status" value="1"/>
</dbReference>
<sequence length="419" mass="46963">MGHLVGKDLYRELGRKIDNQPSHAPWNDTLYAILKELYTPDEAELVVKMPYGLATVGRIEAITHWDRARILKLLDGLCEKGLVLDIWIKDEYQYSVSPLIIGIFELTMMRTRGELNSKEWAKLFHTYLQDKDTFYRANLGKGQTITPMRTIPHEETLEESAHVEILDFEKASALIDGARKCAVGICSCRHEKLHVGEKRCDVPLETCTSFNDAADTLIRHGMAREVSREEMRDNLARSRDLGLVLCADNVQKNATFICHCCGCCCNLLLGISRFGYPNIVMTSNFIAQVNKDECIQCDSCVDACPIDAITASNGDCPVVNADLCLGCGVCALRCQSDSLKLVSRAKRVHYPEDTFERIILQSLEQGTLQNLLFSDPTRTSHAFLRGFVGGFLKLPPVKRALLGDGLRSRFLATMRRSPN</sequence>
<dbReference type="Proteomes" id="UP000250918">
    <property type="component" value="Unassembled WGS sequence"/>
</dbReference>
<keyword evidence="3" id="KW-0411">Iron-sulfur</keyword>
<accession>A0A855X3M5</accession>
<dbReference type="PROSITE" id="PS51379">
    <property type="entry name" value="4FE4S_FER_2"/>
    <property type="match status" value="2"/>
</dbReference>
<dbReference type="GO" id="GO:0046872">
    <property type="term" value="F:metal ion binding"/>
    <property type="evidence" value="ECO:0007669"/>
    <property type="project" value="UniProtKB-KW"/>
</dbReference>
<evidence type="ECO:0000256" key="2">
    <source>
        <dbReference type="ARBA" id="ARBA00023004"/>
    </source>
</evidence>
<dbReference type="GO" id="GO:0051536">
    <property type="term" value="F:iron-sulfur cluster binding"/>
    <property type="evidence" value="ECO:0007669"/>
    <property type="project" value="UniProtKB-KW"/>
</dbReference>
<dbReference type="EMBL" id="PQAP01000156">
    <property type="protein sequence ID" value="PWB70054.1"/>
    <property type="molecule type" value="Genomic_DNA"/>
</dbReference>
<evidence type="ECO:0000259" key="4">
    <source>
        <dbReference type="PROSITE" id="PS51379"/>
    </source>
</evidence>
<feature type="domain" description="4Fe-4S ferredoxin-type" evidence="4">
    <location>
        <begin position="315"/>
        <end position="344"/>
    </location>
</feature>
<feature type="domain" description="4Fe-4S ferredoxin-type" evidence="4">
    <location>
        <begin position="285"/>
        <end position="314"/>
    </location>
</feature>
<evidence type="ECO:0000313" key="6">
    <source>
        <dbReference type="Proteomes" id="UP000250918"/>
    </source>
</evidence>
<dbReference type="AlphaFoldDB" id="A0A855X3M5"/>
<organism evidence="5 6">
    <name type="scientific">candidate division GN15 bacterium</name>
    <dbReference type="NCBI Taxonomy" id="2072418"/>
    <lineage>
        <taxon>Bacteria</taxon>
        <taxon>candidate division GN15</taxon>
    </lineage>
</organism>
<evidence type="ECO:0000256" key="3">
    <source>
        <dbReference type="ARBA" id="ARBA00023014"/>
    </source>
</evidence>
<keyword evidence="1" id="KW-0479">Metal-binding</keyword>
<dbReference type="InterPro" id="IPR017900">
    <property type="entry name" value="4Fe4S_Fe_S_CS"/>
</dbReference>